<dbReference type="STRING" id="1462996.AWM70_19485"/>
<dbReference type="AlphaFoldDB" id="A0A1B1N4W6"/>
<proteinExistence type="predicted"/>
<dbReference type="KEGG" id="pyg:AWM70_19485"/>
<reference evidence="1 2" key="1">
    <citation type="submission" date="2016-01" db="EMBL/GenBank/DDBJ databases">
        <title>Complete Genome Sequence of Paenibacillus yonginensis DCY84, a novel Plant Growth-Promoting Bacteria with Elicitation of Induced Systemic Resistance.</title>
        <authorList>
            <person name="Kim Y.J."/>
            <person name="Yang D.C."/>
            <person name="Sukweenadhi J."/>
        </authorList>
    </citation>
    <scope>NUCLEOTIDE SEQUENCE [LARGE SCALE GENOMIC DNA]</scope>
    <source>
        <strain evidence="1 2">DCY84</strain>
    </source>
</reference>
<organism evidence="1 2">
    <name type="scientific">Paenibacillus yonginensis</name>
    <dbReference type="NCBI Taxonomy" id="1462996"/>
    <lineage>
        <taxon>Bacteria</taxon>
        <taxon>Bacillati</taxon>
        <taxon>Bacillota</taxon>
        <taxon>Bacilli</taxon>
        <taxon>Bacillales</taxon>
        <taxon>Paenibacillaceae</taxon>
        <taxon>Paenibacillus</taxon>
    </lineage>
</organism>
<gene>
    <name evidence="1" type="ORF">AWM70_19485</name>
</gene>
<dbReference type="RefSeq" id="WP_068699192.1">
    <property type="nucleotide sequence ID" value="NZ_CP014167.1"/>
</dbReference>
<evidence type="ECO:0000313" key="2">
    <source>
        <dbReference type="Proteomes" id="UP000092573"/>
    </source>
</evidence>
<dbReference type="Proteomes" id="UP000092573">
    <property type="component" value="Chromosome"/>
</dbReference>
<name>A0A1B1N4W6_9BACL</name>
<dbReference type="OrthoDB" id="7059377at2"/>
<protein>
    <submittedName>
        <fullName evidence="1">Uncharacterized protein</fullName>
    </submittedName>
</protein>
<accession>A0A1B1N4W6</accession>
<dbReference type="InterPro" id="IPR045390">
    <property type="entry name" value="ABC-3C_MC3"/>
</dbReference>
<keyword evidence="2" id="KW-1185">Reference proteome</keyword>
<sequence length="163" mass="18925">MKSWYERPQEIAYLLNPAFCGEVIRRSITKYYENTDIPFQYPLLYLILPIVLHRVTRDKFPSSSRKQMHVWLQENQSVRIGFASRAKELVPITKESVIFLMQLDALAIDNNGNVQVPKYRKVKLDGHTDGEIAEIMNKAEMIGKWFSRAGTVSTIYTMWGVKP</sequence>
<evidence type="ECO:0000313" key="1">
    <source>
        <dbReference type="EMBL" id="ANS76488.1"/>
    </source>
</evidence>
<dbReference type="EMBL" id="CP014167">
    <property type="protein sequence ID" value="ANS76488.1"/>
    <property type="molecule type" value="Genomic_DNA"/>
</dbReference>
<dbReference type="Pfam" id="PF20131">
    <property type="entry name" value="MC3"/>
    <property type="match status" value="1"/>
</dbReference>